<protein>
    <submittedName>
        <fullName evidence="1">Uncharacterized protein</fullName>
    </submittedName>
</protein>
<evidence type="ECO:0000313" key="2">
    <source>
        <dbReference type="Proteomes" id="UP000184096"/>
    </source>
</evidence>
<gene>
    <name evidence="1" type="ORF">SAMN05444170_1156</name>
</gene>
<sequence>MRSEEVDGRDLVERIDLLIRSQRDGVVGVAHDGEQPLEGGLGDAGRKRLLVKRGDEGIEDSSL</sequence>
<organism evidence="1 2">
    <name type="scientific">Bradyrhizobium erythrophlei</name>
    <dbReference type="NCBI Taxonomy" id="1437360"/>
    <lineage>
        <taxon>Bacteria</taxon>
        <taxon>Pseudomonadati</taxon>
        <taxon>Pseudomonadota</taxon>
        <taxon>Alphaproteobacteria</taxon>
        <taxon>Hyphomicrobiales</taxon>
        <taxon>Nitrobacteraceae</taxon>
        <taxon>Bradyrhizobium</taxon>
    </lineage>
</organism>
<dbReference type="EMBL" id="LT670849">
    <property type="protein sequence ID" value="SHN67292.1"/>
    <property type="molecule type" value="Genomic_DNA"/>
</dbReference>
<dbReference type="RefSeq" id="WP_083587471.1">
    <property type="nucleotide sequence ID" value="NZ_LT670849.1"/>
</dbReference>
<accession>A0A1M7T9C4</accession>
<keyword evidence="2" id="KW-1185">Reference proteome</keyword>
<proteinExistence type="predicted"/>
<evidence type="ECO:0000313" key="1">
    <source>
        <dbReference type="EMBL" id="SHN67292.1"/>
    </source>
</evidence>
<dbReference type="Proteomes" id="UP000184096">
    <property type="component" value="Chromosome I"/>
</dbReference>
<reference evidence="2" key="1">
    <citation type="submission" date="2016-11" db="EMBL/GenBank/DDBJ databases">
        <authorList>
            <person name="Varghese N."/>
            <person name="Submissions S."/>
        </authorList>
    </citation>
    <scope>NUCLEOTIDE SEQUENCE [LARGE SCALE GENOMIC DNA]</scope>
    <source>
        <strain evidence="2">GAS401</strain>
    </source>
</reference>
<dbReference type="AlphaFoldDB" id="A0A1M7T9C4"/>
<name>A0A1M7T9C4_9BRAD</name>